<dbReference type="PROSITE" id="PS52004">
    <property type="entry name" value="KS3_2"/>
    <property type="match status" value="1"/>
</dbReference>
<comment type="similarity">
    <text evidence="5">Belongs to the thiolase-like superfamily. Beta-ketoacyl-ACP synthases family.</text>
</comment>
<evidence type="ECO:0000259" key="7">
    <source>
        <dbReference type="PROSITE" id="PS52004"/>
    </source>
</evidence>
<keyword evidence="4" id="KW-0511">Multifunctional enzyme</keyword>
<comment type="caution">
    <text evidence="8">The sequence shown here is derived from an EMBL/GenBank/DDBJ whole genome shotgun (WGS) entry which is preliminary data.</text>
</comment>
<keyword evidence="2" id="KW-0597">Phosphoprotein</keyword>
<dbReference type="CDD" id="cd00833">
    <property type="entry name" value="PKS"/>
    <property type="match status" value="1"/>
</dbReference>
<dbReference type="Proteomes" id="UP000308092">
    <property type="component" value="Unassembled WGS sequence"/>
</dbReference>
<dbReference type="InterPro" id="IPR016039">
    <property type="entry name" value="Thiolase-like"/>
</dbReference>
<dbReference type="Gene3D" id="3.40.47.10">
    <property type="match status" value="1"/>
</dbReference>
<dbReference type="GO" id="GO:0004312">
    <property type="term" value="F:fatty acid synthase activity"/>
    <property type="evidence" value="ECO:0007669"/>
    <property type="project" value="TreeGrafter"/>
</dbReference>
<dbReference type="Pfam" id="PF16197">
    <property type="entry name" value="KAsynt_C_assoc"/>
    <property type="match status" value="1"/>
</dbReference>
<dbReference type="Pfam" id="PF02801">
    <property type="entry name" value="Ketoacyl-synt_C"/>
    <property type="match status" value="1"/>
</dbReference>
<sequence>MEQAFTNVIVHNDERPKVDLPSQGRPSAQTNGVVAEGRDTHGSNADPVPFPIAIVGMGMRLPGNVNCTEDFWDFLINKRDGLCRVPDSRYNVEAFYDESRPGAIRTKNGHFLHQDISQLDNVFFGIGKPEAEKLDPQQRLLLEVVWECMENAGQVNWQGSNIGCYVGVFGEDWLDILSKDSLQHDRFRVMSAGDFALSNRVSYIYDLHGPSVTLRTGCSSSMVGLHDACQALYAGDCSSALVAGTNLIMGPTMTTTMSENMVLSTSGICRTFDAAADGYGRGEAINVIYIKPLHDALREGDPIRAVIRSTAVNCDGKTPTISTPGSEAQERLIRHAYQKARIKGEEVSKTAFFECHGTGTIVGDTVEASVVANIFGNEGIYIGAVKPNVGHSEGASGITSIIKCVLALEHNTIPPNVHFHTPNPKIPFDSAKLDVPVSPLSWPAGKRERVSVNSFGIGGTNAHAALPLTFEDNFGFSRIMLPTRNQKTGPFPSL</sequence>
<dbReference type="SMART" id="SM00825">
    <property type="entry name" value="PKS_KS"/>
    <property type="match status" value="1"/>
</dbReference>
<evidence type="ECO:0000313" key="9">
    <source>
        <dbReference type="Proteomes" id="UP000308092"/>
    </source>
</evidence>
<dbReference type="SUPFAM" id="SSF53901">
    <property type="entry name" value="Thiolase-like"/>
    <property type="match status" value="1"/>
</dbReference>
<dbReference type="InterPro" id="IPR032821">
    <property type="entry name" value="PKS_assoc"/>
</dbReference>
<evidence type="ECO:0000313" key="8">
    <source>
        <dbReference type="EMBL" id="THC96256.1"/>
    </source>
</evidence>
<proteinExistence type="inferred from homology"/>
<dbReference type="Pfam" id="PF00109">
    <property type="entry name" value="ketoacyl-synt"/>
    <property type="match status" value="1"/>
</dbReference>
<evidence type="ECO:0000256" key="2">
    <source>
        <dbReference type="ARBA" id="ARBA00022553"/>
    </source>
</evidence>
<evidence type="ECO:0000256" key="3">
    <source>
        <dbReference type="ARBA" id="ARBA00022679"/>
    </source>
</evidence>
<evidence type="ECO:0000256" key="1">
    <source>
        <dbReference type="ARBA" id="ARBA00022450"/>
    </source>
</evidence>
<dbReference type="InterPro" id="IPR020841">
    <property type="entry name" value="PKS_Beta-ketoAc_synthase_dom"/>
</dbReference>
<keyword evidence="3 5" id="KW-0808">Transferase</keyword>
<keyword evidence="1" id="KW-0596">Phosphopantetheine</keyword>
<dbReference type="EMBL" id="SOSA01000121">
    <property type="protein sequence ID" value="THC96256.1"/>
    <property type="molecule type" value="Genomic_DNA"/>
</dbReference>
<dbReference type="GO" id="GO:0044550">
    <property type="term" value="P:secondary metabolite biosynthetic process"/>
    <property type="evidence" value="ECO:0007669"/>
    <property type="project" value="TreeGrafter"/>
</dbReference>
<dbReference type="InterPro" id="IPR050091">
    <property type="entry name" value="PKS_NRPS_Biosynth_Enz"/>
</dbReference>
<reference evidence="8 9" key="1">
    <citation type="submission" date="2019-03" db="EMBL/GenBank/DDBJ databases">
        <title>The genome sequence of a newly discovered highly antifungal drug resistant Aspergillus species, Aspergillus tanneri NIH 1004.</title>
        <authorList>
            <person name="Mounaud S."/>
            <person name="Singh I."/>
            <person name="Joardar V."/>
            <person name="Pakala S."/>
            <person name="Pakala S."/>
            <person name="Venepally P."/>
            <person name="Hoover J."/>
            <person name="Nierman W."/>
            <person name="Chung J."/>
            <person name="Losada L."/>
        </authorList>
    </citation>
    <scope>NUCLEOTIDE SEQUENCE [LARGE SCALE GENOMIC DNA]</scope>
    <source>
        <strain evidence="8 9">NIH1004</strain>
    </source>
</reference>
<dbReference type="InterPro" id="IPR014030">
    <property type="entry name" value="Ketoacyl_synth_N"/>
</dbReference>
<dbReference type="InterPro" id="IPR014031">
    <property type="entry name" value="Ketoacyl_synth_C"/>
</dbReference>
<accession>A0A4S3JL09</accession>
<dbReference type="STRING" id="1220188.A0A4S3JL09"/>
<name>A0A4S3JL09_9EURO</name>
<evidence type="ECO:0000256" key="5">
    <source>
        <dbReference type="RuleBase" id="RU003694"/>
    </source>
</evidence>
<dbReference type="AlphaFoldDB" id="A0A4S3JL09"/>
<protein>
    <recommendedName>
        <fullName evidence="7">Ketosynthase family 3 (KS3) domain-containing protein</fullName>
    </recommendedName>
</protein>
<dbReference type="PANTHER" id="PTHR43775:SF49">
    <property type="entry name" value="SYNTHASE, PUTATIVE (JCVI)-RELATED"/>
    <property type="match status" value="1"/>
</dbReference>
<gene>
    <name evidence="8" type="ORF">EYZ11_004249</name>
</gene>
<feature type="domain" description="Ketosynthase family 3 (KS3)" evidence="7">
    <location>
        <begin position="49"/>
        <end position="468"/>
    </location>
</feature>
<feature type="region of interest" description="Disordered" evidence="6">
    <location>
        <begin position="1"/>
        <end position="46"/>
    </location>
</feature>
<organism evidence="8 9">
    <name type="scientific">Aspergillus tanneri</name>
    <dbReference type="NCBI Taxonomy" id="1220188"/>
    <lineage>
        <taxon>Eukaryota</taxon>
        <taxon>Fungi</taxon>
        <taxon>Dikarya</taxon>
        <taxon>Ascomycota</taxon>
        <taxon>Pezizomycotina</taxon>
        <taxon>Eurotiomycetes</taxon>
        <taxon>Eurotiomycetidae</taxon>
        <taxon>Eurotiales</taxon>
        <taxon>Aspergillaceae</taxon>
        <taxon>Aspergillus</taxon>
        <taxon>Aspergillus subgen. Circumdati</taxon>
    </lineage>
</organism>
<evidence type="ECO:0000256" key="6">
    <source>
        <dbReference type="SAM" id="MobiDB-lite"/>
    </source>
</evidence>
<keyword evidence="9" id="KW-1185">Reference proteome</keyword>
<evidence type="ECO:0000256" key="4">
    <source>
        <dbReference type="ARBA" id="ARBA00023268"/>
    </source>
</evidence>
<dbReference type="GO" id="GO:0006633">
    <property type="term" value="P:fatty acid biosynthetic process"/>
    <property type="evidence" value="ECO:0007669"/>
    <property type="project" value="TreeGrafter"/>
</dbReference>
<dbReference type="PANTHER" id="PTHR43775">
    <property type="entry name" value="FATTY ACID SYNTHASE"/>
    <property type="match status" value="1"/>
</dbReference>
<dbReference type="VEuPathDB" id="FungiDB:EYZ11_004249"/>